<gene>
    <name evidence="1" type="ORF">D5F01_LYC08520</name>
</gene>
<dbReference type="AlphaFoldDB" id="A0A6G0IPF7"/>
<accession>A0A6G0IPF7</accession>
<dbReference type="EMBL" id="REGW02000008">
    <property type="protein sequence ID" value="KAE8293408.1"/>
    <property type="molecule type" value="Genomic_DNA"/>
</dbReference>
<dbReference type="Proteomes" id="UP000424527">
    <property type="component" value="Unassembled WGS sequence"/>
</dbReference>
<organism evidence="1 2">
    <name type="scientific">Larimichthys crocea</name>
    <name type="common">Large yellow croaker</name>
    <name type="synonym">Pseudosciaena crocea</name>
    <dbReference type="NCBI Taxonomy" id="215358"/>
    <lineage>
        <taxon>Eukaryota</taxon>
        <taxon>Metazoa</taxon>
        <taxon>Chordata</taxon>
        <taxon>Craniata</taxon>
        <taxon>Vertebrata</taxon>
        <taxon>Euteleostomi</taxon>
        <taxon>Actinopterygii</taxon>
        <taxon>Neopterygii</taxon>
        <taxon>Teleostei</taxon>
        <taxon>Neoteleostei</taxon>
        <taxon>Acanthomorphata</taxon>
        <taxon>Eupercaria</taxon>
        <taxon>Sciaenidae</taxon>
        <taxon>Larimichthys</taxon>
    </lineage>
</organism>
<sequence>MELFMKVRLPLVNHVALSKARTVIGIHYSRNTRADAQEERTEALLNFKIFLHTSHPSLWTPLQSFVSRVRIKSAGDFMRMKNEHNKMPVHPKPSKLLSAPHLSNQDIENKDPGNTEMVSPTIGGRRNLWLGKLRRKSHAPGLYLSTCRSPRAQEWPLKINSP</sequence>
<reference evidence="1 2" key="1">
    <citation type="submission" date="2019-07" db="EMBL/GenBank/DDBJ databases">
        <title>Chromosome genome assembly for large yellow croaker.</title>
        <authorList>
            <person name="Xiao S."/>
        </authorList>
    </citation>
    <scope>NUCLEOTIDE SEQUENCE [LARGE SCALE GENOMIC DNA]</scope>
    <source>
        <strain evidence="1">JMULYC20181020</strain>
        <tissue evidence="1">Muscle</tissue>
    </source>
</reference>
<name>A0A6G0IPF7_LARCR</name>
<proteinExistence type="predicted"/>
<protein>
    <submittedName>
        <fullName evidence="1">Uncharacterized protein</fullName>
    </submittedName>
</protein>
<evidence type="ECO:0000313" key="2">
    <source>
        <dbReference type="Proteomes" id="UP000424527"/>
    </source>
</evidence>
<comment type="caution">
    <text evidence="1">The sequence shown here is derived from an EMBL/GenBank/DDBJ whole genome shotgun (WGS) entry which is preliminary data.</text>
</comment>
<evidence type="ECO:0000313" key="1">
    <source>
        <dbReference type="EMBL" id="KAE8293408.1"/>
    </source>
</evidence>
<keyword evidence="2" id="KW-1185">Reference proteome</keyword>